<evidence type="ECO:0000313" key="1">
    <source>
        <dbReference type="EMBL" id="CAF4623918.1"/>
    </source>
</evidence>
<dbReference type="AlphaFoldDB" id="A0A821DQA8"/>
<sequence>SLSSKFLLITAYGFDISTILSESTDEDVVVQKDMCLDKLDKVLNHLTIGGKVAAGDFVISFY</sequence>
<dbReference type="Proteomes" id="UP000663851">
    <property type="component" value="Unassembled WGS sequence"/>
</dbReference>
<organism evidence="1 2">
    <name type="scientific">Rotaria socialis</name>
    <dbReference type="NCBI Taxonomy" id="392032"/>
    <lineage>
        <taxon>Eukaryota</taxon>
        <taxon>Metazoa</taxon>
        <taxon>Spiralia</taxon>
        <taxon>Gnathifera</taxon>
        <taxon>Rotifera</taxon>
        <taxon>Eurotatoria</taxon>
        <taxon>Bdelloidea</taxon>
        <taxon>Philodinida</taxon>
        <taxon>Philodinidae</taxon>
        <taxon>Rotaria</taxon>
    </lineage>
</organism>
<proteinExistence type="predicted"/>
<name>A0A821DQA8_9BILA</name>
<protein>
    <submittedName>
        <fullName evidence="1">Uncharacterized protein</fullName>
    </submittedName>
</protein>
<feature type="non-terminal residue" evidence="1">
    <location>
        <position position="1"/>
    </location>
</feature>
<gene>
    <name evidence="1" type="ORF">HFQ381_LOCUS34460</name>
</gene>
<comment type="caution">
    <text evidence="1">The sequence shown here is derived from an EMBL/GenBank/DDBJ whole genome shotgun (WGS) entry which is preliminary data.</text>
</comment>
<reference evidence="1" key="1">
    <citation type="submission" date="2021-02" db="EMBL/GenBank/DDBJ databases">
        <authorList>
            <person name="Nowell W R."/>
        </authorList>
    </citation>
    <scope>NUCLEOTIDE SEQUENCE</scope>
</reference>
<dbReference type="EMBL" id="CAJOBO010016130">
    <property type="protein sequence ID" value="CAF4623918.1"/>
    <property type="molecule type" value="Genomic_DNA"/>
</dbReference>
<evidence type="ECO:0000313" key="2">
    <source>
        <dbReference type="Proteomes" id="UP000663851"/>
    </source>
</evidence>
<accession>A0A821DQA8</accession>